<name>A0AAD7HDV9_9AGAR</name>
<evidence type="ECO:0000256" key="1">
    <source>
        <dbReference type="SAM" id="MobiDB-lite"/>
    </source>
</evidence>
<dbReference type="Proteomes" id="UP001215598">
    <property type="component" value="Unassembled WGS sequence"/>
</dbReference>
<protein>
    <submittedName>
        <fullName evidence="2">Uncharacterized protein</fullName>
    </submittedName>
</protein>
<comment type="caution">
    <text evidence="2">The sequence shown here is derived from an EMBL/GenBank/DDBJ whole genome shotgun (WGS) entry which is preliminary data.</text>
</comment>
<sequence>MNRSRPPSRAQASNNHNTAGWNSSVPYGQGAPHGDPFQPSIQVPAGGPVYHDARMLGHGLPAGLQNPSRSASLDTPRALGRGRSDFTSRSTSLNTFGNIDPNLYENSSSLQTPTQSNRFHVQSRLPPPQFVIPEERTQMDGVVEMLQRILHTTAELNERVTGIEGMLSHWQTAAAPPPPRGLAAQRGGLVTRSRAAATRPAHSATARNSDESDVAPSTTDTGTDTETDAEDLAGDLAKTERRALQGYVTKTFRRVCNVRGRNWPNPDVVRSNLITGEVYPTPIFRANVTDHHNQAIFQEVGRQVLQELKDRDVWPAALRRPRGVPDPTWDLALLTNLGKESFRSFKKQWSENQEIEKAIWAEASRGVNRRLKRRQRKSSTLAKILDAFAAAYGLDPMFLADLIEQEFLSDEASGPEDESIESKEVWKVRMAAAADLPLAPDAQKELKIFEVLTPAWRSESYSNIIHDMIRFSVDGGTSAQDSDASAGDSSAQELTLQYHRVGVGRSSDRIPRYAPYDFGISAQWWKENGKLPANKKLLKDWMKYPEPDGCGLLVARDARGAVVNVSYATNTDTQAVGDHET</sequence>
<evidence type="ECO:0000313" key="2">
    <source>
        <dbReference type="EMBL" id="KAJ7718057.1"/>
    </source>
</evidence>
<feature type="region of interest" description="Disordered" evidence="1">
    <location>
        <begin position="172"/>
        <end position="236"/>
    </location>
</feature>
<proteinExistence type="predicted"/>
<feature type="region of interest" description="Disordered" evidence="1">
    <location>
        <begin position="1"/>
        <end position="99"/>
    </location>
</feature>
<gene>
    <name evidence="2" type="ORF">B0H16DRAFT_1897732</name>
</gene>
<dbReference type="AlphaFoldDB" id="A0AAD7HDV9"/>
<evidence type="ECO:0000313" key="3">
    <source>
        <dbReference type="Proteomes" id="UP001215598"/>
    </source>
</evidence>
<keyword evidence="3" id="KW-1185">Reference proteome</keyword>
<feature type="compositionally biased region" description="Low complexity" evidence="1">
    <location>
        <begin position="191"/>
        <end position="207"/>
    </location>
</feature>
<organism evidence="2 3">
    <name type="scientific">Mycena metata</name>
    <dbReference type="NCBI Taxonomy" id="1033252"/>
    <lineage>
        <taxon>Eukaryota</taxon>
        <taxon>Fungi</taxon>
        <taxon>Dikarya</taxon>
        <taxon>Basidiomycota</taxon>
        <taxon>Agaricomycotina</taxon>
        <taxon>Agaricomycetes</taxon>
        <taxon>Agaricomycetidae</taxon>
        <taxon>Agaricales</taxon>
        <taxon>Marasmiineae</taxon>
        <taxon>Mycenaceae</taxon>
        <taxon>Mycena</taxon>
    </lineage>
</organism>
<feature type="compositionally biased region" description="Polar residues" evidence="1">
    <location>
        <begin position="1"/>
        <end position="26"/>
    </location>
</feature>
<feature type="compositionally biased region" description="Acidic residues" evidence="1">
    <location>
        <begin position="223"/>
        <end position="233"/>
    </location>
</feature>
<feature type="compositionally biased region" description="Polar residues" evidence="1">
    <location>
        <begin position="85"/>
        <end position="97"/>
    </location>
</feature>
<accession>A0AAD7HDV9</accession>
<reference evidence="2" key="1">
    <citation type="submission" date="2023-03" db="EMBL/GenBank/DDBJ databases">
        <title>Massive genome expansion in bonnet fungi (Mycena s.s.) driven by repeated elements and novel gene families across ecological guilds.</title>
        <authorList>
            <consortium name="Lawrence Berkeley National Laboratory"/>
            <person name="Harder C.B."/>
            <person name="Miyauchi S."/>
            <person name="Viragh M."/>
            <person name="Kuo A."/>
            <person name="Thoen E."/>
            <person name="Andreopoulos B."/>
            <person name="Lu D."/>
            <person name="Skrede I."/>
            <person name="Drula E."/>
            <person name="Henrissat B."/>
            <person name="Morin E."/>
            <person name="Kohler A."/>
            <person name="Barry K."/>
            <person name="LaButti K."/>
            <person name="Morin E."/>
            <person name="Salamov A."/>
            <person name="Lipzen A."/>
            <person name="Mereny Z."/>
            <person name="Hegedus B."/>
            <person name="Baldrian P."/>
            <person name="Stursova M."/>
            <person name="Weitz H."/>
            <person name="Taylor A."/>
            <person name="Grigoriev I.V."/>
            <person name="Nagy L.G."/>
            <person name="Martin F."/>
            <person name="Kauserud H."/>
        </authorList>
    </citation>
    <scope>NUCLEOTIDE SEQUENCE</scope>
    <source>
        <strain evidence="2">CBHHK182m</strain>
    </source>
</reference>
<dbReference type="EMBL" id="JARKIB010000269">
    <property type="protein sequence ID" value="KAJ7718057.1"/>
    <property type="molecule type" value="Genomic_DNA"/>
</dbReference>